<name>A0A182WAX8_9DIPT</name>
<evidence type="ECO:0000313" key="2">
    <source>
        <dbReference type="EnsemblMetazoa" id="AMIN007506-PA"/>
    </source>
</evidence>
<proteinExistence type="predicted"/>
<dbReference type="AlphaFoldDB" id="A0A182WAX8"/>
<organism evidence="2 3">
    <name type="scientific">Anopheles minimus</name>
    <dbReference type="NCBI Taxonomy" id="112268"/>
    <lineage>
        <taxon>Eukaryota</taxon>
        <taxon>Metazoa</taxon>
        <taxon>Ecdysozoa</taxon>
        <taxon>Arthropoda</taxon>
        <taxon>Hexapoda</taxon>
        <taxon>Insecta</taxon>
        <taxon>Pterygota</taxon>
        <taxon>Neoptera</taxon>
        <taxon>Endopterygota</taxon>
        <taxon>Diptera</taxon>
        <taxon>Nematocera</taxon>
        <taxon>Culicoidea</taxon>
        <taxon>Culicidae</taxon>
        <taxon>Anophelinae</taxon>
        <taxon>Anopheles</taxon>
    </lineage>
</organism>
<dbReference type="PANTHER" id="PTHR33327:SF3">
    <property type="entry name" value="RNA-DIRECTED DNA POLYMERASE"/>
    <property type="match status" value="1"/>
</dbReference>
<evidence type="ECO:0000313" key="3">
    <source>
        <dbReference type="Proteomes" id="UP000075920"/>
    </source>
</evidence>
<sequence>QIPLRVLPELQPLLETVPASQKDVFAKKVPVEHFKETQRSRLHRLMYSLELGDRKPSKLLAEMRRAAIAFRGSTADKTAVADAVMECIASHSRGAKTLAEVKTTADFEQRISRELAILNRKLNEFIEETRRRDLSRNRPLSRSRTPVRDPESSSNCYYHRRFGAAARSCRRSCKYSAPTVSSPREPSSSF</sequence>
<accession>A0A182WAX8</accession>
<feature type="region of interest" description="Disordered" evidence="1">
    <location>
        <begin position="132"/>
        <end position="153"/>
    </location>
</feature>
<evidence type="ECO:0000256" key="1">
    <source>
        <dbReference type="SAM" id="MobiDB-lite"/>
    </source>
</evidence>
<dbReference type="Proteomes" id="UP000075920">
    <property type="component" value="Unassembled WGS sequence"/>
</dbReference>
<reference evidence="2" key="2">
    <citation type="submission" date="2020-05" db="UniProtKB">
        <authorList>
            <consortium name="EnsemblMetazoa"/>
        </authorList>
    </citation>
    <scope>IDENTIFICATION</scope>
    <source>
        <strain evidence="2">MINIMUS1</strain>
    </source>
</reference>
<dbReference type="PANTHER" id="PTHR33327">
    <property type="entry name" value="ENDONUCLEASE"/>
    <property type="match status" value="1"/>
</dbReference>
<dbReference type="VEuPathDB" id="VectorBase:AMIN007506"/>
<reference evidence="3" key="1">
    <citation type="submission" date="2013-03" db="EMBL/GenBank/DDBJ databases">
        <title>The Genome Sequence of Anopheles minimus MINIMUS1.</title>
        <authorList>
            <consortium name="The Broad Institute Genomics Platform"/>
            <person name="Neafsey D.E."/>
            <person name="Walton C."/>
            <person name="Walker B."/>
            <person name="Young S.K."/>
            <person name="Zeng Q."/>
            <person name="Gargeya S."/>
            <person name="Fitzgerald M."/>
            <person name="Haas B."/>
            <person name="Abouelleil A."/>
            <person name="Allen A.W."/>
            <person name="Alvarado L."/>
            <person name="Arachchi H.M."/>
            <person name="Berlin A.M."/>
            <person name="Chapman S.B."/>
            <person name="Gainer-Dewar J."/>
            <person name="Goldberg J."/>
            <person name="Griggs A."/>
            <person name="Gujja S."/>
            <person name="Hansen M."/>
            <person name="Howarth C."/>
            <person name="Imamovic A."/>
            <person name="Ireland A."/>
            <person name="Larimer J."/>
            <person name="McCowan C."/>
            <person name="Murphy C."/>
            <person name="Pearson M."/>
            <person name="Poon T.W."/>
            <person name="Priest M."/>
            <person name="Roberts A."/>
            <person name="Saif S."/>
            <person name="Shea T."/>
            <person name="Sisk P."/>
            <person name="Sykes S."/>
            <person name="Wortman J."/>
            <person name="Nusbaum C."/>
            <person name="Birren B."/>
        </authorList>
    </citation>
    <scope>NUCLEOTIDE SEQUENCE [LARGE SCALE GENOMIC DNA]</scope>
    <source>
        <strain evidence="3">MINIMUS1</strain>
    </source>
</reference>
<dbReference type="EnsemblMetazoa" id="AMIN007506-RA">
    <property type="protein sequence ID" value="AMIN007506-PA"/>
    <property type="gene ID" value="AMIN007506"/>
</dbReference>
<protein>
    <submittedName>
        <fullName evidence="2">Uncharacterized protein</fullName>
    </submittedName>
</protein>
<keyword evidence="3" id="KW-1185">Reference proteome</keyword>